<name>A0A9D1NYT4_9FIRM</name>
<feature type="domain" description="Glycosyltransferase 2-like" evidence="1">
    <location>
        <begin position="7"/>
        <end position="117"/>
    </location>
</feature>
<dbReference type="Gene3D" id="3.90.550.10">
    <property type="entry name" value="Spore Coat Polysaccharide Biosynthesis Protein SpsA, Chain A"/>
    <property type="match status" value="1"/>
</dbReference>
<dbReference type="InterPro" id="IPR001173">
    <property type="entry name" value="Glyco_trans_2-like"/>
</dbReference>
<evidence type="ECO:0000313" key="2">
    <source>
        <dbReference type="EMBL" id="HIV23137.1"/>
    </source>
</evidence>
<comment type="caution">
    <text evidence="2">The sequence shown here is derived from an EMBL/GenBank/DDBJ whole genome shotgun (WGS) entry which is preliminary data.</text>
</comment>
<organism evidence="2 3">
    <name type="scientific">Candidatus Merdiplasma excrementigallinarum</name>
    <dbReference type="NCBI Taxonomy" id="2840864"/>
    <lineage>
        <taxon>Bacteria</taxon>
        <taxon>Bacillati</taxon>
        <taxon>Bacillota</taxon>
        <taxon>Clostridia</taxon>
        <taxon>Lachnospirales</taxon>
        <taxon>Lachnospiraceae</taxon>
        <taxon>Lachnospiraceae incertae sedis</taxon>
        <taxon>Candidatus Merdiplasma</taxon>
    </lineage>
</organism>
<dbReference type="Pfam" id="PF00535">
    <property type="entry name" value="Glycos_transf_2"/>
    <property type="match status" value="1"/>
</dbReference>
<dbReference type="InterPro" id="IPR029044">
    <property type="entry name" value="Nucleotide-diphossugar_trans"/>
</dbReference>
<dbReference type="AlphaFoldDB" id="A0A9D1NYT4"/>
<sequence length="326" mass="38630">MSKIDVSIVIPTKNAGPLLDRVLQAVFEQKTEYVYEVICVDSGSKDETLDIIRKYPCRLFQIPPEEFGHGKTRNYGAAQGTGTFIVFITQDALPAADTWLQNFIDAMKLDERIAGGFGIHYPYPDCNLLDVRDLANHFKGFGETNTVYFLEDRERYEREEGYRHFLAFFSDNNACLRRSVWEKYPYEDVNFAEDQFWARKMIELGYGKVYCPYAPVYHSHNYKLTTYFARYYDEHKGLYELHGYENARHWTALPGMLYRQVRGDCAYIRHLEIPKRKKIYWAFYSLMRNFDRFWGGYMGGKYHTYSPAKQRFLDRHISQQYKQRKA</sequence>
<evidence type="ECO:0000259" key="1">
    <source>
        <dbReference type="Pfam" id="PF00535"/>
    </source>
</evidence>
<accession>A0A9D1NYT4</accession>
<reference evidence="2" key="1">
    <citation type="submission" date="2020-10" db="EMBL/GenBank/DDBJ databases">
        <authorList>
            <person name="Gilroy R."/>
        </authorList>
    </citation>
    <scope>NUCLEOTIDE SEQUENCE</scope>
    <source>
        <strain evidence="2">ChiBcec6-7307</strain>
    </source>
</reference>
<dbReference type="CDD" id="cd00761">
    <property type="entry name" value="Glyco_tranf_GTA_type"/>
    <property type="match status" value="1"/>
</dbReference>
<gene>
    <name evidence="2" type="ORF">IAC80_04270</name>
</gene>
<dbReference type="InterPro" id="IPR050834">
    <property type="entry name" value="Glycosyltransf_2"/>
</dbReference>
<proteinExistence type="predicted"/>
<dbReference type="SUPFAM" id="SSF53448">
    <property type="entry name" value="Nucleotide-diphospho-sugar transferases"/>
    <property type="match status" value="1"/>
</dbReference>
<dbReference type="PANTHER" id="PTHR43685:SF13">
    <property type="entry name" value="O ANTIGEN BIOSYNTHESIS RHAMNOSYLTRANSFERASE RFBN"/>
    <property type="match status" value="1"/>
</dbReference>
<dbReference type="GO" id="GO:0044010">
    <property type="term" value="P:single-species biofilm formation"/>
    <property type="evidence" value="ECO:0007669"/>
    <property type="project" value="TreeGrafter"/>
</dbReference>
<dbReference type="Proteomes" id="UP000886889">
    <property type="component" value="Unassembled WGS sequence"/>
</dbReference>
<evidence type="ECO:0000313" key="3">
    <source>
        <dbReference type="Proteomes" id="UP000886889"/>
    </source>
</evidence>
<dbReference type="PANTHER" id="PTHR43685">
    <property type="entry name" value="GLYCOSYLTRANSFERASE"/>
    <property type="match status" value="1"/>
</dbReference>
<dbReference type="EMBL" id="DVOS01000039">
    <property type="protein sequence ID" value="HIV23137.1"/>
    <property type="molecule type" value="Genomic_DNA"/>
</dbReference>
<reference evidence="2" key="2">
    <citation type="journal article" date="2021" name="PeerJ">
        <title>Extensive microbial diversity within the chicken gut microbiome revealed by metagenomics and culture.</title>
        <authorList>
            <person name="Gilroy R."/>
            <person name="Ravi A."/>
            <person name="Getino M."/>
            <person name="Pursley I."/>
            <person name="Horton D.L."/>
            <person name="Alikhan N.F."/>
            <person name="Baker D."/>
            <person name="Gharbi K."/>
            <person name="Hall N."/>
            <person name="Watson M."/>
            <person name="Adriaenssens E.M."/>
            <person name="Foster-Nyarko E."/>
            <person name="Jarju S."/>
            <person name="Secka A."/>
            <person name="Antonio M."/>
            <person name="Oren A."/>
            <person name="Chaudhuri R.R."/>
            <person name="La Ragione R."/>
            <person name="Hildebrand F."/>
            <person name="Pallen M.J."/>
        </authorList>
    </citation>
    <scope>NUCLEOTIDE SEQUENCE</scope>
    <source>
        <strain evidence="2">ChiBcec6-7307</strain>
    </source>
</reference>
<protein>
    <submittedName>
        <fullName evidence="2">Glycosyltransferase family 2 protein</fullName>
    </submittedName>
</protein>